<dbReference type="InterPro" id="IPR020841">
    <property type="entry name" value="PKS_Beta-ketoAc_synthase_dom"/>
</dbReference>
<comment type="similarity">
    <text evidence="1 3">Belongs to the thiolase-like superfamily. Beta-ketoacyl-ACP synthases family.</text>
</comment>
<evidence type="ECO:0000256" key="1">
    <source>
        <dbReference type="ARBA" id="ARBA00008467"/>
    </source>
</evidence>
<keyword evidence="2 3" id="KW-0808">Transferase</keyword>
<dbReference type="PROSITE" id="PS52004">
    <property type="entry name" value="KS3_2"/>
    <property type="match status" value="2"/>
</dbReference>
<organism evidence="5 6">
    <name type="scientific">Candidatus Allocopromorpha excrementigallinarum</name>
    <dbReference type="NCBI Taxonomy" id="2840742"/>
    <lineage>
        <taxon>Bacteria</taxon>
        <taxon>Bacillati</taxon>
        <taxon>Bacillota</taxon>
        <taxon>Clostridia</taxon>
        <taxon>Eubacteriales</taxon>
        <taxon>Eubacteriaceae</taxon>
        <taxon>Eubacteriaceae incertae sedis</taxon>
        <taxon>Candidatus Allocopromorpha</taxon>
    </lineage>
</organism>
<dbReference type="SUPFAM" id="SSF53901">
    <property type="entry name" value="Thiolase-like"/>
    <property type="match status" value="3"/>
</dbReference>
<reference evidence="5" key="2">
    <citation type="journal article" date="2021" name="PeerJ">
        <title>Extensive microbial diversity within the chicken gut microbiome revealed by metagenomics and culture.</title>
        <authorList>
            <person name="Gilroy R."/>
            <person name="Ravi A."/>
            <person name="Getino M."/>
            <person name="Pursley I."/>
            <person name="Horton D.L."/>
            <person name="Alikhan N.F."/>
            <person name="Baker D."/>
            <person name="Gharbi K."/>
            <person name="Hall N."/>
            <person name="Watson M."/>
            <person name="Adriaenssens E.M."/>
            <person name="Foster-Nyarko E."/>
            <person name="Jarju S."/>
            <person name="Secka A."/>
            <person name="Antonio M."/>
            <person name="Oren A."/>
            <person name="Chaudhuri R.R."/>
            <person name="La Ragione R."/>
            <person name="Hildebrand F."/>
            <person name="Pallen M.J."/>
        </authorList>
    </citation>
    <scope>NUCLEOTIDE SEQUENCE</scope>
    <source>
        <strain evidence="5">ChiHcec3-6078</strain>
    </source>
</reference>
<dbReference type="InterPro" id="IPR000794">
    <property type="entry name" value="Beta-ketoacyl_synthase"/>
</dbReference>
<dbReference type="PANTHER" id="PTHR11712">
    <property type="entry name" value="POLYKETIDE SYNTHASE-RELATED"/>
    <property type="match status" value="1"/>
</dbReference>
<evidence type="ECO:0000313" key="6">
    <source>
        <dbReference type="Proteomes" id="UP000824090"/>
    </source>
</evidence>
<feature type="domain" description="Ketosynthase family 3 (KS3)" evidence="4">
    <location>
        <begin position="414"/>
        <end position="811"/>
    </location>
</feature>
<dbReference type="InterPro" id="IPR016039">
    <property type="entry name" value="Thiolase-like"/>
</dbReference>
<evidence type="ECO:0000259" key="4">
    <source>
        <dbReference type="PROSITE" id="PS52004"/>
    </source>
</evidence>
<dbReference type="CDD" id="cd00834">
    <property type="entry name" value="KAS_I_II"/>
    <property type="match status" value="1"/>
</dbReference>
<dbReference type="GO" id="GO:0004315">
    <property type="term" value="F:3-oxoacyl-[acyl-carrier-protein] synthase activity"/>
    <property type="evidence" value="ECO:0007669"/>
    <property type="project" value="TreeGrafter"/>
</dbReference>
<reference evidence="5" key="1">
    <citation type="submission" date="2020-10" db="EMBL/GenBank/DDBJ databases">
        <authorList>
            <person name="Gilroy R."/>
        </authorList>
    </citation>
    <scope>NUCLEOTIDE SEQUENCE</scope>
    <source>
        <strain evidence="5">ChiHcec3-6078</strain>
    </source>
</reference>
<dbReference type="Pfam" id="PF02801">
    <property type="entry name" value="Ketoacyl-synt_C"/>
    <property type="match status" value="2"/>
</dbReference>
<accession>A0A9D1L7U5</accession>
<dbReference type="InterPro" id="IPR014031">
    <property type="entry name" value="Ketoacyl_synth_C"/>
</dbReference>
<name>A0A9D1L7U5_9FIRM</name>
<dbReference type="Proteomes" id="UP000824090">
    <property type="component" value="Unassembled WGS sequence"/>
</dbReference>
<dbReference type="AlphaFoldDB" id="A0A9D1L7U5"/>
<protein>
    <submittedName>
        <fullName evidence="5">Beta-ketoacyl-[acyl-carrier-protein] synthase family protein</fullName>
    </submittedName>
</protein>
<dbReference type="GO" id="GO:0006633">
    <property type="term" value="P:fatty acid biosynthetic process"/>
    <property type="evidence" value="ECO:0007669"/>
    <property type="project" value="TreeGrafter"/>
</dbReference>
<evidence type="ECO:0000256" key="3">
    <source>
        <dbReference type="RuleBase" id="RU003694"/>
    </source>
</evidence>
<dbReference type="SMART" id="SM00825">
    <property type="entry name" value="PKS_KS"/>
    <property type="match status" value="1"/>
</dbReference>
<dbReference type="InterPro" id="IPR014030">
    <property type="entry name" value="Ketoacyl_synth_N"/>
</dbReference>
<sequence length="814" mass="87040">MRRRKKQVVITGCGMISACGADTEENAANIFGGMTGIKDGEFRYRDGVKISASGIIEGELPHVEFFEEMGINPDRASHLALIAAEECVTAGSFTGHEEDPLKIGVIIGTSLGGMRSGDVFHTQWLEEGIDKADREMLRQYPLHAVADIVAMKYGWKGARAVISTACSSGANAVGMAADLIRSGICHVALAGGVDPISRFSFAGFTSLQAIDRNPCRPYSGSTGINLGEGAAFFLLESDEHAEERGAKILGEVRGYGITADAYHATAPDMEGKGAVRAMNAAMEEGGCRKEELSYINGHGTGTPSNDNAEKKAWKAFVRDGKPVPMVSNKAALGHCMGAAGAVELAVSLMSIQKDLIPPTVNFEESGAEEIDFVPNKERNEAVENVLSNSFAFGGNNCSVLLSQYEKREETYEDEPEIVITGIGCTGSGGRDAEELFRTFREGRSWIEEIDTHGRDYRARWAAAMPEVEFKKHIPGRVLRRIDQVTRLAMTSGKEALVSSGLKITQKNAERIGVIYGTGTGPLETIEKVSRTMIETGCEAVNANTFPNTVLNAAPGNFSIVNMLKGPTSTISAGSVSGLDAFVYACELLKKGKADAIVALSADEWTEALQTGNEKLGLLTATGALPFSKAADGMILAPGSAAFVLERRDSAEERGANILGRVMAYAMTSDNSPLNGFYEESQSWADSIRAAREAAGVEKIDYYSAGSYGIPVLDRMECRIIEEVLDEDTMVFSVPRLIGSASGSVGCYGLLSCLYAIKEGNSPAERYSEKENNTLKEVFARAAARKGRGIIETAAVSCPSFGGSYTTVIIGREDK</sequence>
<proteinExistence type="inferred from homology"/>
<dbReference type="PANTHER" id="PTHR11712:SF336">
    <property type="entry name" value="3-OXOACYL-[ACYL-CARRIER-PROTEIN] SYNTHASE, MITOCHONDRIAL"/>
    <property type="match status" value="1"/>
</dbReference>
<feature type="domain" description="Ketosynthase family 3 (KS3)" evidence="4">
    <location>
        <begin position="5"/>
        <end position="403"/>
    </location>
</feature>
<dbReference type="Pfam" id="PF00109">
    <property type="entry name" value="ketoacyl-synt"/>
    <property type="match status" value="2"/>
</dbReference>
<evidence type="ECO:0000256" key="2">
    <source>
        <dbReference type="ARBA" id="ARBA00022679"/>
    </source>
</evidence>
<dbReference type="PROSITE" id="PS51257">
    <property type="entry name" value="PROKAR_LIPOPROTEIN"/>
    <property type="match status" value="1"/>
</dbReference>
<dbReference type="GO" id="GO:0005829">
    <property type="term" value="C:cytosol"/>
    <property type="evidence" value="ECO:0007669"/>
    <property type="project" value="TreeGrafter"/>
</dbReference>
<dbReference type="EMBL" id="DVMP01000149">
    <property type="protein sequence ID" value="HIU26423.1"/>
    <property type="molecule type" value="Genomic_DNA"/>
</dbReference>
<comment type="caution">
    <text evidence="5">The sequence shown here is derived from an EMBL/GenBank/DDBJ whole genome shotgun (WGS) entry which is preliminary data.</text>
</comment>
<dbReference type="Gene3D" id="3.40.47.10">
    <property type="match status" value="3"/>
</dbReference>
<gene>
    <name evidence="5" type="ORF">IAC50_08035</name>
</gene>
<evidence type="ECO:0000313" key="5">
    <source>
        <dbReference type="EMBL" id="HIU26423.1"/>
    </source>
</evidence>